<evidence type="ECO:0000259" key="5">
    <source>
        <dbReference type="PROSITE" id="PS50893"/>
    </source>
</evidence>
<dbReference type="InterPro" id="IPR050683">
    <property type="entry name" value="Bact_Polysacc_Export_ATP-bd"/>
</dbReference>
<dbReference type="EMBL" id="BKAJ01000106">
    <property type="protein sequence ID" value="GEP58625.1"/>
    <property type="molecule type" value="Genomic_DNA"/>
</dbReference>
<name>A0A512NI82_9HYPH</name>
<evidence type="ECO:0000256" key="4">
    <source>
        <dbReference type="ARBA" id="ARBA00022840"/>
    </source>
</evidence>
<evidence type="ECO:0000313" key="6">
    <source>
        <dbReference type="EMBL" id="GEP58625.1"/>
    </source>
</evidence>
<keyword evidence="7" id="KW-1185">Reference proteome</keyword>
<dbReference type="SUPFAM" id="SSF52540">
    <property type="entry name" value="P-loop containing nucleoside triphosphate hydrolases"/>
    <property type="match status" value="1"/>
</dbReference>
<dbReference type="InterPro" id="IPR015860">
    <property type="entry name" value="ABC_transpr_TagH-like"/>
</dbReference>
<organism evidence="6 7">
    <name type="scientific">Reyranella soli</name>
    <dbReference type="NCBI Taxonomy" id="1230389"/>
    <lineage>
        <taxon>Bacteria</taxon>
        <taxon>Pseudomonadati</taxon>
        <taxon>Pseudomonadota</taxon>
        <taxon>Alphaproteobacteria</taxon>
        <taxon>Hyphomicrobiales</taxon>
        <taxon>Reyranellaceae</taxon>
        <taxon>Reyranella</taxon>
    </lineage>
</organism>
<evidence type="ECO:0000256" key="2">
    <source>
        <dbReference type="ARBA" id="ARBA00022448"/>
    </source>
</evidence>
<dbReference type="PROSITE" id="PS50893">
    <property type="entry name" value="ABC_TRANSPORTER_2"/>
    <property type="match status" value="1"/>
</dbReference>
<keyword evidence="3" id="KW-0547">Nucleotide-binding</keyword>
<proteinExistence type="inferred from homology"/>
<protein>
    <submittedName>
        <fullName evidence="6">ATP-binding protein</fullName>
    </submittedName>
</protein>
<keyword evidence="4 6" id="KW-0067">ATP-binding</keyword>
<gene>
    <name evidence="6" type="primary">rkpS</name>
    <name evidence="6" type="ORF">RSO01_57910</name>
</gene>
<dbReference type="PANTHER" id="PTHR46743:SF2">
    <property type="entry name" value="TEICHOIC ACIDS EXPORT ATP-BINDING PROTEIN TAGH"/>
    <property type="match status" value="1"/>
</dbReference>
<dbReference type="PANTHER" id="PTHR46743">
    <property type="entry name" value="TEICHOIC ACIDS EXPORT ATP-BINDING PROTEIN TAGH"/>
    <property type="match status" value="1"/>
</dbReference>
<evidence type="ECO:0000256" key="1">
    <source>
        <dbReference type="ARBA" id="ARBA00005417"/>
    </source>
</evidence>
<sequence length="223" mass="24515">MIVFENVHKSYPTRLGRKVVLDSVNLVLDTTKNIGILGLNGAGKSTLLRLISGTEFPERGRIRRGVSISFPLGYSGCFAGNMTGRENAAFLARVYGFDVAQVVDFVESFADLGEYFDEPFKTYSSGMGSRLAFGASIALEFDVYLIDEALSAGDARFAARCQAAFQQRLVNSRVIMVSHQTETLLTYCDVGATLHKGKLTYYDDIKQAVACYNDIVNEPMLTN</sequence>
<dbReference type="InterPro" id="IPR003439">
    <property type="entry name" value="ABC_transporter-like_ATP-bd"/>
</dbReference>
<dbReference type="CDD" id="cd03220">
    <property type="entry name" value="ABC_KpsT_Wzt"/>
    <property type="match status" value="1"/>
</dbReference>
<evidence type="ECO:0000313" key="7">
    <source>
        <dbReference type="Proteomes" id="UP000321058"/>
    </source>
</evidence>
<comment type="similarity">
    <text evidence="1">Belongs to the ABC transporter superfamily.</text>
</comment>
<dbReference type="Proteomes" id="UP000321058">
    <property type="component" value="Unassembled WGS sequence"/>
</dbReference>
<comment type="caution">
    <text evidence="6">The sequence shown here is derived from an EMBL/GenBank/DDBJ whole genome shotgun (WGS) entry which is preliminary data.</text>
</comment>
<dbReference type="SMART" id="SM00382">
    <property type="entry name" value="AAA"/>
    <property type="match status" value="1"/>
</dbReference>
<keyword evidence="2" id="KW-0813">Transport</keyword>
<dbReference type="OrthoDB" id="7157922at2"/>
<reference evidence="6 7" key="1">
    <citation type="submission" date="2019-07" db="EMBL/GenBank/DDBJ databases">
        <title>Whole genome shotgun sequence of Reyranella soli NBRC 108950.</title>
        <authorList>
            <person name="Hosoyama A."/>
            <person name="Uohara A."/>
            <person name="Ohji S."/>
            <person name="Ichikawa N."/>
        </authorList>
    </citation>
    <scope>NUCLEOTIDE SEQUENCE [LARGE SCALE GENOMIC DNA]</scope>
    <source>
        <strain evidence="6 7">NBRC 108950</strain>
    </source>
</reference>
<dbReference type="AlphaFoldDB" id="A0A512NI82"/>
<accession>A0A512NI82</accession>
<feature type="domain" description="ABC transporter" evidence="5">
    <location>
        <begin position="2"/>
        <end position="221"/>
    </location>
</feature>
<dbReference type="InterPro" id="IPR027417">
    <property type="entry name" value="P-loop_NTPase"/>
</dbReference>
<dbReference type="RefSeq" id="WP_147154024.1">
    <property type="nucleotide sequence ID" value="NZ_BKAJ01000106.1"/>
</dbReference>
<dbReference type="GO" id="GO:0016020">
    <property type="term" value="C:membrane"/>
    <property type="evidence" value="ECO:0007669"/>
    <property type="project" value="InterPro"/>
</dbReference>
<dbReference type="Gene3D" id="3.40.50.300">
    <property type="entry name" value="P-loop containing nucleotide triphosphate hydrolases"/>
    <property type="match status" value="1"/>
</dbReference>
<dbReference type="InterPro" id="IPR003593">
    <property type="entry name" value="AAA+_ATPase"/>
</dbReference>
<dbReference type="Pfam" id="PF00005">
    <property type="entry name" value="ABC_tran"/>
    <property type="match status" value="1"/>
</dbReference>
<evidence type="ECO:0000256" key="3">
    <source>
        <dbReference type="ARBA" id="ARBA00022741"/>
    </source>
</evidence>
<dbReference type="GO" id="GO:0016887">
    <property type="term" value="F:ATP hydrolysis activity"/>
    <property type="evidence" value="ECO:0007669"/>
    <property type="project" value="InterPro"/>
</dbReference>
<dbReference type="GO" id="GO:0140359">
    <property type="term" value="F:ABC-type transporter activity"/>
    <property type="evidence" value="ECO:0007669"/>
    <property type="project" value="InterPro"/>
</dbReference>
<dbReference type="GO" id="GO:0005524">
    <property type="term" value="F:ATP binding"/>
    <property type="evidence" value="ECO:0007669"/>
    <property type="project" value="UniProtKB-KW"/>
</dbReference>